<gene>
    <name evidence="1" type="ORF">GL267_015285</name>
</gene>
<dbReference type="Proteomes" id="UP000470022">
    <property type="component" value="Chromosome"/>
</dbReference>
<evidence type="ECO:0000313" key="2">
    <source>
        <dbReference type="Proteomes" id="UP000470022"/>
    </source>
</evidence>
<dbReference type="EMBL" id="CP127523">
    <property type="protein sequence ID" value="XRI69085.1"/>
    <property type="molecule type" value="Genomic_DNA"/>
</dbReference>
<proteinExistence type="predicted"/>
<protein>
    <submittedName>
        <fullName evidence="1">Uncharacterized protein</fullName>
    </submittedName>
</protein>
<name>A0ACD5H6J7_9PROT</name>
<evidence type="ECO:0000313" key="1">
    <source>
        <dbReference type="EMBL" id="XRI69085.1"/>
    </source>
</evidence>
<reference evidence="1" key="1">
    <citation type="submission" date="2023-06" db="EMBL/GenBank/DDBJ databases">
        <title>Complete and circular genome of Acidithiobacillus ferrianus DSM 107098.</title>
        <authorList>
            <person name="Norris P.R."/>
            <person name="Falagan C."/>
            <person name="Moya-Beltran A."/>
            <person name="Castro M."/>
            <person name="Quatrini R."/>
            <person name="Johnson D.B."/>
        </authorList>
    </citation>
    <scope>NUCLEOTIDE SEQUENCE</scope>
    <source>
        <strain evidence="1">MG</strain>
    </source>
</reference>
<sequence>MGIDTVSDQRAMAQERLIRCFGKVGAWFYEVARGIDRRPVQPTHQRKSVGTERTFSENLEDRRTMLATLQQMAEQAAARLQALALAGYAVKIKARFPDFATVTRAYTATEVTGNTVSIYIRC</sequence>
<accession>A0ACD5H6J7</accession>
<organism evidence="1 2">
    <name type="scientific">Acidithiobacillus ferrianus</name>
    <dbReference type="NCBI Taxonomy" id="2678518"/>
    <lineage>
        <taxon>Bacteria</taxon>
        <taxon>Pseudomonadati</taxon>
        <taxon>Pseudomonadota</taxon>
        <taxon>Acidithiobacillia</taxon>
        <taxon>Acidithiobacillales</taxon>
        <taxon>Acidithiobacillaceae</taxon>
        <taxon>Acidithiobacillus</taxon>
    </lineage>
</organism>
<keyword evidence="2" id="KW-1185">Reference proteome</keyword>